<evidence type="ECO:0000256" key="1">
    <source>
        <dbReference type="SAM" id="MobiDB-lite"/>
    </source>
</evidence>
<sequence length="104" mass="11051">MCGRSQCLSWPVWPSASVEALSSWPGCWIFLATDPAPTPPQEPGPNPTCSRPGGVGALPASWPGRGGWAGWAQHQLSCLDLGRAEKTHFSSSFLLVLCKSFVLA</sequence>
<feature type="region of interest" description="Disordered" evidence="1">
    <location>
        <begin position="36"/>
        <end position="55"/>
    </location>
</feature>
<name>A0A4X1U9I4_PIG</name>
<evidence type="ECO:0000313" key="3">
    <source>
        <dbReference type="Proteomes" id="UP000314985"/>
    </source>
</evidence>
<accession>A0A4X1U9I4</accession>
<proteinExistence type="predicted"/>
<reference evidence="2" key="2">
    <citation type="submission" date="2025-08" db="UniProtKB">
        <authorList>
            <consortium name="Ensembl"/>
        </authorList>
    </citation>
    <scope>IDENTIFICATION</scope>
</reference>
<dbReference type="Ensembl" id="ENSSSCT00070029444.1">
    <property type="protein sequence ID" value="ENSSSCP00070024541.1"/>
    <property type="gene ID" value="ENSSSCG00070015002.1"/>
</dbReference>
<dbReference type="Proteomes" id="UP000314985">
    <property type="component" value="Chromosome 14"/>
</dbReference>
<reference evidence="2 3" key="1">
    <citation type="submission" date="2017-08" db="EMBL/GenBank/DDBJ databases">
        <title>USMARCv1.0.</title>
        <authorList>
            <person name="Hannum G.I."/>
            <person name="Koren S."/>
            <person name="Schroeder S.G."/>
            <person name="Chin S.C."/>
            <person name="Nonneman D.J."/>
            <person name="Becker S.A."/>
            <person name="Rosen B.D."/>
            <person name="Bickhart D.M."/>
            <person name="Putnam N.H."/>
            <person name="Green R.E."/>
            <person name="Tuggle C.K."/>
            <person name="Liu H."/>
            <person name="Rohrer G.A."/>
            <person name="Warr A."/>
            <person name="Hall R."/>
            <person name="Kim K."/>
            <person name="Hume D.A."/>
            <person name="Talbot R."/>
            <person name="Chow W."/>
            <person name="Howe K."/>
            <person name="Schwartz A.S."/>
            <person name="Watson M."/>
            <person name="Archibald A.L."/>
            <person name="Phillippy A.M."/>
            <person name="Smith T.P.L."/>
        </authorList>
    </citation>
    <scope>NUCLEOTIDE SEQUENCE [LARGE SCALE GENOMIC DNA]</scope>
</reference>
<dbReference type="AlphaFoldDB" id="A0A4X1U9I4"/>
<feature type="compositionally biased region" description="Pro residues" evidence="1">
    <location>
        <begin position="36"/>
        <end position="46"/>
    </location>
</feature>
<protein>
    <submittedName>
        <fullName evidence="2">Uncharacterized protein</fullName>
    </submittedName>
</protein>
<organism evidence="2 3">
    <name type="scientific">Sus scrofa</name>
    <name type="common">Pig</name>
    <dbReference type="NCBI Taxonomy" id="9823"/>
    <lineage>
        <taxon>Eukaryota</taxon>
        <taxon>Metazoa</taxon>
        <taxon>Chordata</taxon>
        <taxon>Craniata</taxon>
        <taxon>Vertebrata</taxon>
        <taxon>Euteleostomi</taxon>
        <taxon>Mammalia</taxon>
        <taxon>Eutheria</taxon>
        <taxon>Laurasiatheria</taxon>
        <taxon>Artiodactyla</taxon>
        <taxon>Suina</taxon>
        <taxon>Suidae</taxon>
        <taxon>Sus</taxon>
    </lineage>
</organism>
<evidence type="ECO:0000313" key="2">
    <source>
        <dbReference type="Ensembl" id="ENSSSCP00070024541.1"/>
    </source>
</evidence>